<comment type="caution">
    <text evidence="1">The sequence shown here is derived from an EMBL/GenBank/DDBJ whole genome shotgun (WGS) entry which is preliminary data.</text>
</comment>
<dbReference type="HOGENOM" id="CLU_3120353_0_0_6"/>
<dbReference type="EMBL" id="AAOF01000001">
    <property type="protein sequence ID" value="EAR23422.1"/>
    <property type="molecule type" value="Genomic_DNA"/>
</dbReference>
<evidence type="ECO:0000313" key="2">
    <source>
        <dbReference type="Proteomes" id="UP000003374"/>
    </source>
</evidence>
<dbReference type="Proteomes" id="UP000003374">
    <property type="component" value="Unassembled WGS sequence"/>
</dbReference>
<reference evidence="1 2" key="1">
    <citation type="submission" date="2006-02" db="EMBL/GenBank/DDBJ databases">
        <authorList>
            <person name="Waterbury J."/>
            <person name="Ferriera S."/>
            <person name="Johnson J."/>
            <person name="Kravitz S."/>
            <person name="Halpern A."/>
            <person name="Remington K."/>
            <person name="Beeson K."/>
            <person name="Tran B."/>
            <person name="Rogers Y.-H."/>
            <person name="Friedman R."/>
            <person name="Venter J.C."/>
        </authorList>
    </citation>
    <scope>NUCLEOTIDE SEQUENCE [LARGE SCALE GENOMIC DNA]</scope>
    <source>
        <strain evidence="1 2">Nb-231</strain>
    </source>
</reference>
<evidence type="ECO:0000313" key="1">
    <source>
        <dbReference type="EMBL" id="EAR23422.1"/>
    </source>
</evidence>
<gene>
    <name evidence="1" type="ORF">NB231_16418</name>
</gene>
<organism evidence="1 2">
    <name type="scientific">Nitrococcus mobilis Nb-231</name>
    <dbReference type="NCBI Taxonomy" id="314278"/>
    <lineage>
        <taxon>Bacteria</taxon>
        <taxon>Pseudomonadati</taxon>
        <taxon>Pseudomonadota</taxon>
        <taxon>Gammaproteobacteria</taxon>
        <taxon>Chromatiales</taxon>
        <taxon>Ectothiorhodospiraceae</taxon>
        <taxon>Nitrococcus</taxon>
    </lineage>
</organism>
<keyword evidence="2" id="KW-1185">Reference proteome</keyword>
<sequence>MVPALEGVARRGRDHGAALRAGLRRGLDFGLITPWLSLVFGQLPGAMEDR</sequence>
<dbReference type="AlphaFoldDB" id="A4BM84"/>
<accession>A4BM84</accession>
<protein>
    <submittedName>
        <fullName evidence="1">Uncharacterized protein</fullName>
    </submittedName>
</protein>
<proteinExistence type="predicted"/>
<name>A4BM84_9GAMM</name>